<dbReference type="OrthoDB" id="3237509at2"/>
<sequence length="115" mass="12878">MSYGTALRLWRDAAGTAWNDHTHHALVEQMADGPLRRAAYLFLVHFPCAWTLAVTKAKTLDEMHACREGGALIDLTVARRLGPTTETSPRWRRLCTRLQTATRLEVDSWAMGLSG</sequence>
<proteinExistence type="predicted"/>
<reference evidence="1 2" key="1">
    <citation type="submission" date="2017-04" db="EMBL/GenBank/DDBJ databases">
        <authorList>
            <person name="Afonso C.L."/>
            <person name="Miller P.J."/>
            <person name="Scott M.A."/>
            <person name="Spackman E."/>
            <person name="Goraichik I."/>
            <person name="Dimitrov K.M."/>
            <person name="Suarez D.L."/>
            <person name="Swayne D.E."/>
        </authorList>
    </citation>
    <scope>NUCLEOTIDE SEQUENCE [LARGE SCALE GENOMIC DNA]</scope>
    <source>
        <strain evidence="1 2">CGMCC 1.12644</strain>
    </source>
</reference>
<dbReference type="SUPFAM" id="SSF48613">
    <property type="entry name" value="Heme oxygenase-like"/>
    <property type="match status" value="1"/>
</dbReference>
<dbReference type="RefSeq" id="WP_084353861.1">
    <property type="nucleotide sequence ID" value="NZ_FWYD01000016.1"/>
</dbReference>
<evidence type="ECO:0000313" key="1">
    <source>
        <dbReference type="EMBL" id="SMC98937.1"/>
    </source>
</evidence>
<dbReference type="Proteomes" id="UP000192330">
    <property type="component" value="Unassembled WGS sequence"/>
</dbReference>
<dbReference type="AlphaFoldDB" id="A0A1W2DNF0"/>
<dbReference type="EMBL" id="FWYD01000016">
    <property type="protein sequence ID" value="SMC98937.1"/>
    <property type="molecule type" value="Genomic_DNA"/>
</dbReference>
<protein>
    <submittedName>
        <fullName evidence="1">Uncharacterized protein</fullName>
    </submittedName>
</protein>
<dbReference type="STRING" id="1387277.SAMN06295998_11620"/>
<keyword evidence="2" id="KW-1185">Reference proteome</keyword>
<accession>A0A1W2DNF0</accession>
<gene>
    <name evidence="1" type="ORF">SAMN06295998_11620</name>
</gene>
<evidence type="ECO:0000313" key="2">
    <source>
        <dbReference type="Proteomes" id="UP000192330"/>
    </source>
</evidence>
<dbReference type="InterPro" id="IPR016084">
    <property type="entry name" value="Haem_Oase-like_multi-hlx"/>
</dbReference>
<organism evidence="1 2">
    <name type="scientific">Primorskyibacter flagellatus</name>
    <dbReference type="NCBI Taxonomy" id="1387277"/>
    <lineage>
        <taxon>Bacteria</taxon>
        <taxon>Pseudomonadati</taxon>
        <taxon>Pseudomonadota</taxon>
        <taxon>Alphaproteobacteria</taxon>
        <taxon>Rhodobacterales</taxon>
        <taxon>Roseobacteraceae</taxon>
        <taxon>Primorskyibacter</taxon>
    </lineage>
</organism>
<dbReference type="Gene3D" id="1.20.910.10">
    <property type="entry name" value="Heme oxygenase-like"/>
    <property type="match status" value="1"/>
</dbReference>
<name>A0A1W2DNF0_9RHOB</name>